<gene>
    <name evidence="1" type="ORF">OKA05_21495</name>
</gene>
<dbReference type="Proteomes" id="UP001320876">
    <property type="component" value="Unassembled WGS sequence"/>
</dbReference>
<comment type="caution">
    <text evidence="1">The sequence shown here is derived from an EMBL/GenBank/DDBJ whole genome shotgun (WGS) entry which is preliminary data.</text>
</comment>
<dbReference type="RefSeq" id="WP_264489255.1">
    <property type="nucleotide sequence ID" value="NZ_JAPDDT010000012.1"/>
</dbReference>
<evidence type="ECO:0008006" key="3">
    <source>
        <dbReference type="Google" id="ProtNLM"/>
    </source>
</evidence>
<accession>A0ABT3GNT4</accession>
<keyword evidence="2" id="KW-1185">Reference proteome</keyword>
<evidence type="ECO:0000313" key="2">
    <source>
        <dbReference type="Proteomes" id="UP001320876"/>
    </source>
</evidence>
<evidence type="ECO:0000313" key="1">
    <source>
        <dbReference type="EMBL" id="MCW1925149.1"/>
    </source>
</evidence>
<protein>
    <recommendedName>
        <fullName evidence="3">DUF4398 domain-containing protein</fullName>
    </recommendedName>
</protein>
<organism evidence="1 2">
    <name type="scientific">Luteolibacter arcticus</name>
    <dbReference type="NCBI Taxonomy" id="1581411"/>
    <lineage>
        <taxon>Bacteria</taxon>
        <taxon>Pseudomonadati</taxon>
        <taxon>Verrucomicrobiota</taxon>
        <taxon>Verrucomicrobiia</taxon>
        <taxon>Verrucomicrobiales</taxon>
        <taxon>Verrucomicrobiaceae</taxon>
        <taxon>Luteolibacter</taxon>
    </lineage>
</organism>
<name>A0ABT3GNT4_9BACT</name>
<proteinExistence type="predicted"/>
<dbReference type="PROSITE" id="PS51257">
    <property type="entry name" value="PROKAR_LIPOPROTEIN"/>
    <property type="match status" value="1"/>
</dbReference>
<sequence>MRFLVFLVSFVVIGACKRPQPPPSASEITAADREIRDAAYEYAQAEIALGEATAAGEVAVRTETLREQKDKLEKVKARHAAIFPAAAADALAEESIEMMRGTMKEEERRANEFLRSLEKR</sequence>
<reference evidence="1 2" key="1">
    <citation type="submission" date="2022-10" db="EMBL/GenBank/DDBJ databases">
        <title>Luteolibacter arcticus strain CCTCC AB 2014275, whole genome shotgun sequencing project.</title>
        <authorList>
            <person name="Zhao G."/>
            <person name="Shen L."/>
        </authorList>
    </citation>
    <scope>NUCLEOTIDE SEQUENCE [LARGE SCALE GENOMIC DNA]</scope>
    <source>
        <strain evidence="1 2">CCTCC AB 2014275</strain>
    </source>
</reference>
<dbReference type="EMBL" id="JAPDDT010000012">
    <property type="protein sequence ID" value="MCW1925149.1"/>
    <property type="molecule type" value="Genomic_DNA"/>
</dbReference>